<proteinExistence type="predicted"/>
<accession>G7KA32</accession>
<dbReference type="EMBL" id="CM001221">
    <property type="protein sequence ID" value="AES97934.1"/>
    <property type="molecule type" value="Genomic_DNA"/>
</dbReference>
<name>G7KA32_MEDTR</name>
<dbReference type="Proteomes" id="UP000002051">
    <property type="component" value="Chromosome 5"/>
</dbReference>
<dbReference type="HOGENOM" id="CLU_2254141_0_0_1"/>
<dbReference type="EnsemblPlants" id="AES97934">
    <property type="protein sequence ID" value="AES97934"/>
    <property type="gene ID" value="MTR_5g061960"/>
</dbReference>
<sequence>MASSQSLVVRLGEQAARLGELRTGCSRELDIFHPKIPFLTSLHSKPSKTRLKAHFYKIMLNQGLLAMASDLLAVASEIWAHSRGMITRVASDELHHLRGETCSS</sequence>
<evidence type="ECO:0000313" key="3">
    <source>
        <dbReference type="Proteomes" id="UP000002051"/>
    </source>
</evidence>
<reference evidence="1 3" key="2">
    <citation type="journal article" date="2014" name="BMC Genomics">
        <title>An improved genome release (version Mt4.0) for the model legume Medicago truncatula.</title>
        <authorList>
            <person name="Tang H."/>
            <person name="Krishnakumar V."/>
            <person name="Bidwell S."/>
            <person name="Rosen B."/>
            <person name="Chan A."/>
            <person name="Zhou S."/>
            <person name="Gentzbittel L."/>
            <person name="Childs K.L."/>
            <person name="Yandell M."/>
            <person name="Gundlach H."/>
            <person name="Mayer K.F."/>
            <person name="Schwartz D.C."/>
            <person name="Town C.D."/>
        </authorList>
    </citation>
    <scope>GENOME REANNOTATION</scope>
    <source>
        <strain evidence="2 3">cv. Jemalong A17</strain>
    </source>
</reference>
<dbReference type="PaxDb" id="3880-AES97934"/>
<evidence type="ECO:0000313" key="1">
    <source>
        <dbReference type="EMBL" id="AES97934.1"/>
    </source>
</evidence>
<dbReference type="AlphaFoldDB" id="G7KA32"/>
<protein>
    <submittedName>
        <fullName evidence="1 2">Uncharacterized protein</fullName>
    </submittedName>
</protein>
<gene>
    <name evidence="1" type="ordered locus">MTR_5g061960</name>
</gene>
<reference evidence="1 3" key="1">
    <citation type="journal article" date="2011" name="Nature">
        <title>The Medicago genome provides insight into the evolution of rhizobial symbioses.</title>
        <authorList>
            <person name="Young N.D."/>
            <person name="Debelle F."/>
            <person name="Oldroyd G.E."/>
            <person name="Geurts R."/>
            <person name="Cannon S.B."/>
            <person name="Udvardi M.K."/>
            <person name="Benedito V.A."/>
            <person name="Mayer K.F."/>
            <person name="Gouzy J."/>
            <person name="Schoof H."/>
            <person name="Van de Peer Y."/>
            <person name="Proost S."/>
            <person name="Cook D.R."/>
            <person name="Meyers B.C."/>
            <person name="Spannagl M."/>
            <person name="Cheung F."/>
            <person name="De Mita S."/>
            <person name="Krishnakumar V."/>
            <person name="Gundlach H."/>
            <person name="Zhou S."/>
            <person name="Mudge J."/>
            <person name="Bharti A.K."/>
            <person name="Murray J.D."/>
            <person name="Naoumkina M.A."/>
            <person name="Rosen B."/>
            <person name="Silverstein K.A."/>
            <person name="Tang H."/>
            <person name="Rombauts S."/>
            <person name="Zhao P.X."/>
            <person name="Zhou P."/>
            <person name="Barbe V."/>
            <person name="Bardou P."/>
            <person name="Bechner M."/>
            <person name="Bellec A."/>
            <person name="Berger A."/>
            <person name="Berges H."/>
            <person name="Bidwell S."/>
            <person name="Bisseling T."/>
            <person name="Choisne N."/>
            <person name="Couloux A."/>
            <person name="Denny R."/>
            <person name="Deshpande S."/>
            <person name="Dai X."/>
            <person name="Doyle J.J."/>
            <person name="Dudez A.M."/>
            <person name="Farmer A.D."/>
            <person name="Fouteau S."/>
            <person name="Franken C."/>
            <person name="Gibelin C."/>
            <person name="Gish J."/>
            <person name="Goldstein S."/>
            <person name="Gonzalez A.J."/>
            <person name="Green P.J."/>
            <person name="Hallab A."/>
            <person name="Hartog M."/>
            <person name="Hua A."/>
            <person name="Humphray S.J."/>
            <person name="Jeong D.H."/>
            <person name="Jing Y."/>
            <person name="Jocker A."/>
            <person name="Kenton S.M."/>
            <person name="Kim D.J."/>
            <person name="Klee K."/>
            <person name="Lai H."/>
            <person name="Lang C."/>
            <person name="Lin S."/>
            <person name="Macmil S.L."/>
            <person name="Magdelenat G."/>
            <person name="Matthews L."/>
            <person name="McCorrison J."/>
            <person name="Monaghan E.L."/>
            <person name="Mun J.H."/>
            <person name="Najar F.Z."/>
            <person name="Nicholson C."/>
            <person name="Noirot C."/>
            <person name="O'Bleness M."/>
            <person name="Paule C.R."/>
            <person name="Poulain J."/>
            <person name="Prion F."/>
            <person name="Qin B."/>
            <person name="Qu C."/>
            <person name="Retzel E.F."/>
            <person name="Riddle C."/>
            <person name="Sallet E."/>
            <person name="Samain S."/>
            <person name="Samson N."/>
            <person name="Sanders I."/>
            <person name="Saurat O."/>
            <person name="Scarpelli C."/>
            <person name="Schiex T."/>
            <person name="Segurens B."/>
            <person name="Severin A.J."/>
            <person name="Sherrier D.J."/>
            <person name="Shi R."/>
            <person name="Sims S."/>
            <person name="Singer S.R."/>
            <person name="Sinharoy S."/>
            <person name="Sterck L."/>
            <person name="Viollet A."/>
            <person name="Wang B.B."/>
            <person name="Wang K."/>
            <person name="Wang M."/>
            <person name="Wang X."/>
            <person name="Warfsmann J."/>
            <person name="Weissenbach J."/>
            <person name="White D.D."/>
            <person name="White J.D."/>
            <person name="Wiley G.B."/>
            <person name="Wincker P."/>
            <person name="Xing Y."/>
            <person name="Yang L."/>
            <person name="Yao Z."/>
            <person name="Ying F."/>
            <person name="Zhai J."/>
            <person name="Zhou L."/>
            <person name="Zuber A."/>
            <person name="Denarie J."/>
            <person name="Dixon R.A."/>
            <person name="May G.D."/>
            <person name="Schwartz D.C."/>
            <person name="Rogers J."/>
            <person name="Quetier F."/>
            <person name="Town C.D."/>
            <person name="Roe B.A."/>
        </authorList>
    </citation>
    <scope>NUCLEOTIDE SEQUENCE [LARGE SCALE GENOMIC DNA]</scope>
    <source>
        <strain evidence="1">A17</strain>
        <strain evidence="2 3">cv. Jemalong A17</strain>
    </source>
</reference>
<keyword evidence="3" id="KW-1185">Reference proteome</keyword>
<evidence type="ECO:0000313" key="2">
    <source>
        <dbReference type="EnsemblPlants" id="AES97934"/>
    </source>
</evidence>
<organism evidence="1 3">
    <name type="scientific">Medicago truncatula</name>
    <name type="common">Barrel medic</name>
    <name type="synonym">Medicago tribuloides</name>
    <dbReference type="NCBI Taxonomy" id="3880"/>
    <lineage>
        <taxon>Eukaryota</taxon>
        <taxon>Viridiplantae</taxon>
        <taxon>Streptophyta</taxon>
        <taxon>Embryophyta</taxon>
        <taxon>Tracheophyta</taxon>
        <taxon>Spermatophyta</taxon>
        <taxon>Magnoliopsida</taxon>
        <taxon>eudicotyledons</taxon>
        <taxon>Gunneridae</taxon>
        <taxon>Pentapetalae</taxon>
        <taxon>rosids</taxon>
        <taxon>fabids</taxon>
        <taxon>Fabales</taxon>
        <taxon>Fabaceae</taxon>
        <taxon>Papilionoideae</taxon>
        <taxon>50 kb inversion clade</taxon>
        <taxon>NPAAA clade</taxon>
        <taxon>Hologalegina</taxon>
        <taxon>IRL clade</taxon>
        <taxon>Trifolieae</taxon>
        <taxon>Medicago</taxon>
    </lineage>
</organism>
<reference evidence="2" key="3">
    <citation type="submission" date="2015-04" db="UniProtKB">
        <authorList>
            <consortium name="EnsemblPlants"/>
        </authorList>
    </citation>
    <scope>IDENTIFICATION</scope>
    <source>
        <strain evidence="2">cv. Jemalong A17</strain>
    </source>
</reference>